<dbReference type="AlphaFoldDB" id="A0A251UX14"/>
<name>A0A251UX14_HELAN</name>
<dbReference type="Gramene" id="mRNA:HanXRQr2_Chr04g0154461">
    <property type="protein sequence ID" value="CDS:HanXRQr2_Chr04g0154461.1"/>
    <property type="gene ID" value="HanXRQr2_Chr04g0154461"/>
</dbReference>
<evidence type="ECO:0000313" key="2">
    <source>
        <dbReference type="EMBL" id="KAF5809212.1"/>
    </source>
</evidence>
<gene>
    <name evidence="3" type="ORF">HannXRQ_Chr04g0105381</name>
    <name evidence="4" type="ORF">HannXRQ_Chr04g0105661</name>
    <name evidence="2" type="ORF">HanXRQr2_Chr04g0154461</name>
</gene>
<dbReference type="EMBL" id="CM007893">
    <property type="protein sequence ID" value="OTG27920.1"/>
    <property type="molecule type" value="Genomic_DNA"/>
</dbReference>
<accession>A0A251UX14</accession>
<keyword evidence="5" id="KW-1185">Reference proteome</keyword>
<dbReference type="EMBL" id="CM007893">
    <property type="protein sequence ID" value="OTG27944.1"/>
    <property type="molecule type" value="Genomic_DNA"/>
</dbReference>
<sequence>MREEMSECRDGGRENGGVMTSVVAAGLNGEQHSGGEGHDAVVSPKIGARRS</sequence>
<reference evidence="3" key="2">
    <citation type="submission" date="2017-02" db="EMBL/GenBank/DDBJ databases">
        <title>Sunflower complete genome.</title>
        <authorList>
            <person name="Langlade N."/>
            <person name="Munos S."/>
        </authorList>
    </citation>
    <scope>NUCLEOTIDE SEQUENCE [LARGE SCALE GENOMIC DNA]</scope>
    <source>
        <tissue evidence="3">Leaves</tissue>
    </source>
</reference>
<dbReference type="Proteomes" id="UP000215914">
    <property type="component" value="Chromosome 4"/>
</dbReference>
<protein>
    <submittedName>
        <fullName evidence="3">Uncharacterized protein</fullName>
    </submittedName>
</protein>
<evidence type="ECO:0000256" key="1">
    <source>
        <dbReference type="SAM" id="MobiDB-lite"/>
    </source>
</evidence>
<feature type="region of interest" description="Disordered" evidence="1">
    <location>
        <begin position="25"/>
        <end position="51"/>
    </location>
</feature>
<evidence type="ECO:0000313" key="5">
    <source>
        <dbReference type="Proteomes" id="UP000215914"/>
    </source>
</evidence>
<evidence type="ECO:0000313" key="3">
    <source>
        <dbReference type="EMBL" id="OTG27920.1"/>
    </source>
</evidence>
<evidence type="ECO:0000313" key="4">
    <source>
        <dbReference type="EMBL" id="OTG27944.1"/>
    </source>
</evidence>
<proteinExistence type="predicted"/>
<feature type="compositionally biased region" description="Basic and acidic residues" evidence="1">
    <location>
        <begin position="1"/>
        <end position="13"/>
    </location>
</feature>
<feature type="region of interest" description="Disordered" evidence="1">
    <location>
        <begin position="1"/>
        <end position="20"/>
    </location>
</feature>
<organism evidence="3 5">
    <name type="scientific">Helianthus annuus</name>
    <name type="common">Common sunflower</name>
    <dbReference type="NCBI Taxonomy" id="4232"/>
    <lineage>
        <taxon>Eukaryota</taxon>
        <taxon>Viridiplantae</taxon>
        <taxon>Streptophyta</taxon>
        <taxon>Embryophyta</taxon>
        <taxon>Tracheophyta</taxon>
        <taxon>Spermatophyta</taxon>
        <taxon>Magnoliopsida</taxon>
        <taxon>eudicotyledons</taxon>
        <taxon>Gunneridae</taxon>
        <taxon>Pentapetalae</taxon>
        <taxon>asterids</taxon>
        <taxon>campanulids</taxon>
        <taxon>Asterales</taxon>
        <taxon>Asteraceae</taxon>
        <taxon>Asteroideae</taxon>
        <taxon>Heliantheae alliance</taxon>
        <taxon>Heliantheae</taxon>
        <taxon>Helianthus</taxon>
    </lineage>
</organism>
<dbReference type="EMBL" id="MNCJ02000319">
    <property type="protein sequence ID" value="KAF5809212.1"/>
    <property type="molecule type" value="Genomic_DNA"/>
</dbReference>
<reference evidence="2" key="3">
    <citation type="submission" date="2020-06" db="EMBL/GenBank/DDBJ databases">
        <title>Helianthus annuus Genome sequencing and assembly Release 2.</title>
        <authorList>
            <person name="Gouzy J."/>
            <person name="Langlade N."/>
            <person name="Munos S."/>
        </authorList>
    </citation>
    <scope>NUCLEOTIDE SEQUENCE</scope>
    <source>
        <tissue evidence="2">Leaves</tissue>
    </source>
</reference>
<reference evidence="2 5" key="1">
    <citation type="journal article" date="2017" name="Nature">
        <title>The sunflower genome provides insights into oil metabolism, flowering and Asterid evolution.</title>
        <authorList>
            <person name="Badouin H."/>
            <person name="Gouzy J."/>
            <person name="Grassa C.J."/>
            <person name="Murat F."/>
            <person name="Staton S.E."/>
            <person name="Cottret L."/>
            <person name="Lelandais-Briere C."/>
            <person name="Owens G.L."/>
            <person name="Carrere S."/>
            <person name="Mayjonade B."/>
            <person name="Legrand L."/>
            <person name="Gill N."/>
            <person name="Kane N.C."/>
            <person name="Bowers J.E."/>
            <person name="Hubner S."/>
            <person name="Bellec A."/>
            <person name="Berard A."/>
            <person name="Berges H."/>
            <person name="Blanchet N."/>
            <person name="Boniface M.C."/>
            <person name="Brunel D."/>
            <person name="Catrice O."/>
            <person name="Chaidir N."/>
            <person name="Claudel C."/>
            <person name="Donnadieu C."/>
            <person name="Faraut T."/>
            <person name="Fievet G."/>
            <person name="Helmstetter N."/>
            <person name="King M."/>
            <person name="Knapp S.J."/>
            <person name="Lai Z."/>
            <person name="Le Paslier M.C."/>
            <person name="Lippi Y."/>
            <person name="Lorenzon L."/>
            <person name="Mandel J.R."/>
            <person name="Marage G."/>
            <person name="Marchand G."/>
            <person name="Marquand E."/>
            <person name="Bret-Mestries E."/>
            <person name="Morien E."/>
            <person name="Nambeesan S."/>
            <person name="Nguyen T."/>
            <person name="Pegot-Espagnet P."/>
            <person name="Pouilly N."/>
            <person name="Raftis F."/>
            <person name="Sallet E."/>
            <person name="Schiex T."/>
            <person name="Thomas J."/>
            <person name="Vandecasteele C."/>
            <person name="Vares D."/>
            <person name="Vear F."/>
            <person name="Vautrin S."/>
            <person name="Crespi M."/>
            <person name="Mangin B."/>
            <person name="Burke J.M."/>
            <person name="Salse J."/>
            <person name="Munos S."/>
            <person name="Vincourt P."/>
            <person name="Rieseberg L.H."/>
            <person name="Langlade N.B."/>
        </authorList>
    </citation>
    <scope>NUCLEOTIDE SEQUENCE [LARGE SCALE GENOMIC DNA]</scope>
    <source>
        <strain evidence="5">cv. SF193</strain>
        <tissue evidence="2">Leaves</tissue>
    </source>
</reference>